<dbReference type="STRING" id="1314776.A0A166I0F2"/>
<dbReference type="InterPro" id="IPR027417">
    <property type="entry name" value="P-loop_NTPase"/>
</dbReference>
<gene>
    <name evidence="1" type="ORF">SISSUDRAFT_681108</name>
</gene>
<dbReference type="EMBL" id="KV428008">
    <property type="protein sequence ID" value="KZT43260.1"/>
    <property type="molecule type" value="Genomic_DNA"/>
</dbReference>
<evidence type="ECO:0000313" key="1">
    <source>
        <dbReference type="EMBL" id="KZT43260.1"/>
    </source>
</evidence>
<dbReference type="OrthoDB" id="6500128at2759"/>
<evidence type="ECO:0000313" key="2">
    <source>
        <dbReference type="Proteomes" id="UP000076798"/>
    </source>
</evidence>
<dbReference type="AlphaFoldDB" id="A0A166I0F2"/>
<accession>A0A166I0F2</accession>
<protein>
    <submittedName>
        <fullName evidence="1">Uncharacterized protein</fullName>
    </submittedName>
</protein>
<keyword evidence="2" id="KW-1185">Reference proteome</keyword>
<organism evidence="1 2">
    <name type="scientific">Sistotremastrum suecicum HHB10207 ss-3</name>
    <dbReference type="NCBI Taxonomy" id="1314776"/>
    <lineage>
        <taxon>Eukaryota</taxon>
        <taxon>Fungi</taxon>
        <taxon>Dikarya</taxon>
        <taxon>Basidiomycota</taxon>
        <taxon>Agaricomycotina</taxon>
        <taxon>Agaricomycetes</taxon>
        <taxon>Sistotremastrales</taxon>
        <taxon>Sistotremastraceae</taxon>
        <taxon>Sistotremastrum</taxon>
    </lineage>
</organism>
<reference evidence="1 2" key="1">
    <citation type="journal article" date="2016" name="Mol. Biol. Evol.">
        <title>Comparative Genomics of Early-Diverging Mushroom-Forming Fungi Provides Insights into the Origins of Lignocellulose Decay Capabilities.</title>
        <authorList>
            <person name="Nagy L.G."/>
            <person name="Riley R."/>
            <person name="Tritt A."/>
            <person name="Adam C."/>
            <person name="Daum C."/>
            <person name="Floudas D."/>
            <person name="Sun H."/>
            <person name="Yadav J.S."/>
            <person name="Pangilinan J."/>
            <person name="Larsson K.H."/>
            <person name="Matsuura K."/>
            <person name="Barry K."/>
            <person name="Labutti K."/>
            <person name="Kuo R."/>
            <person name="Ohm R.A."/>
            <person name="Bhattacharya S.S."/>
            <person name="Shirouzu T."/>
            <person name="Yoshinaga Y."/>
            <person name="Martin F.M."/>
            <person name="Grigoriev I.V."/>
            <person name="Hibbett D.S."/>
        </authorList>
    </citation>
    <scope>NUCLEOTIDE SEQUENCE [LARGE SCALE GENOMIC DNA]</scope>
    <source>
        <strain evidence="1 2">HHB10207 ss-3</strain>
    </source>
</reference>
<proteinExistence type="predicted"/>
<dbReference type="SUPFAM" id="SSF52540">
    <property type="entry name" value="P-loop containing nucleoside triphosphate hydrolases"/>
    <property type="match status" value="1"/>
</dbReference>
<sequence length="102" mass="11438">MVKHYTSRSLARRISRIFILEERTFAVNAENQAAVMYTTSSERWADDNRGVVVTRKLSLMKVCDRMLVVHDGVIAEDGNFDSPMRKKGIFSQLASGGGRATD</sequence>
<name>A0A166I0F2_9AGAM</name>
<dbReference type="Proteomes" id="UP000076798">
    <property type="component" value="Unassembled WGS sequence"/>
</dbReference>
<dbReference type="Gene3D" id="3.40.50.300">
    <property type="entry name" value="P-loop containing nucleotide triphosphate hydrolases"/>
    <property type="match status" value="1"/>
</dbReference>